<dbReference type="RefSeq" id="WP_154533568.1">
    <property type="nucleotide sequence ID" value="NZ_VUNG01000007.1"/>
</dbReference>
<evidence type="ECO:0000313" key="3">
    <source>
        <dbReference type="Proteomes" id="UP000438914"/>
    </source>
</evidence>
<dbReference type="Gene3D" id="3.30.2020.40">
    <property type="entry name" value="Uncharacterised protein PF10387, DUF2442"/>
    <property type="match status" value="1"/>
</dbReference>
<feature type="region of interest" description="Disordered" evidence="1">
    <location>
        <begin position="91"/>
        <end position="114"/>
    </location>
</feature>
<dbReference type="AlphaFoldDB" id="A0A7K0KEU0"/>
<dbReference type="Proteomes" id="UP000438914">
    <property type="component" value="Unassembled WGS sequence"/>
</dbReference>
<dbReference type="InterPro" id="IPR018841">
    <property type="entry name" value="DUF2442"/>
</dbReference>
<name>A0A7K0KEU0_9BACT</name>
<keyword evidence="3" id="KW-1185">Reference proteome</keyword>
<organism evidence="2 3">
    <name type="scientific">Hallella mizrahii</name>
    <dbReference type="NCBI Taxonomy" id="2606637"/>
    <lineage>
        <taxon>Bacteria</taxon>
        <taxon>Pseudomonadati</taxon>
        <taxon>Bacteroidota</taxon>
        <taxon>Bacteroidia</taxon>
        <taxon>Bacteroidales</taxon>
        <taxon>Prevotellaceae</taxon>
        <taxon>Hallella</taxon>
    </lineage>
</organism>
<comment type="caution">
    <text evidence="2">The sequence shown here is derived from an EMBL/GenBank/DDBJ whole genome shotgun (WGS) entry which is preliminary data.</text>
</comment>
<evidence type="ECO:0000256" key="1">
    <source>
        <dbReference type="SAM" id="MobiDB-lite"/>
    </source>
</evidence>
<accession>A0A7K0KEU0</accession>
<gene>
    <name evidence="2" type="ORF">FYJ73_04775</name>
</gene>
<dbReference type="EMBL" id="VUNG01000007">
    <property type="protein sequence ID" value="MST83985.1"/>
    <property type="molecule type" value="Genomic_DNA"/>
</dbReference>
<dbReference type="Pfam" id="PF10387">
    <property type="entry name" value="DUF2442"/>
    <property type="match status" value="1"/>
</dbReference>
<sequence>MDKLYITRIWLDGHHLYAMTESGEIADYDLSTMRGFRHASPSQLGNFTVVNDKDIHWPDLGEDINLEGMLYDNHLCLLTATEDSVLYRPEPQSHDCVADPIGSADPATSTSMNS</sequence>
<protein>
    <submittedName>
        <fullName evidence="2">DUF2442 domain-containing protein</fullName>
    </submittedName>
</protein>
<evidence type="ECO:0000313" key="2">
    <source>
        <dbReference type="EMBL" id="MST83985.1"/>
    </source>
</evidence>
<reference evidence="2 3" key="1">
    <citation type="submission" date="2019-08" db="EMBL/GenBank/DDBJ databases">
        <title>In-depth cultivation of the pig gut microbiome towards novel bacterial diversity and tailored functional studies.</title>
        <authorList>
            <person name="Wylensek D."/>
            <person name="Hitch T.C.A."/>
            <person name="Clavel T."/>
        </authorList>
    </citation>
    <scope>NUCLEOTIDE SEQUENCE [LARGE SCALE GENOMIC DNA]</scope>
    <source>
        <strain evidence="2 3">LKV-178-WT-2A</strain>
    </source>
</reference>
<proteinExistence type="predicted"/>